<dbReference type="AlphaFoldDB" id="A0A1R0GT14"/>
<gene>
    <name evidence="9" type="ORF">AYI68_g5896</name>
</gene>
<keyword evidence="5 7" id="KW-0808">Transferase</keyword>
<sequence>MNLDSVELYHEAADFIKTKVSKQNLPKIAIICGSGLGGLADTIEGERVVLKYTEIPGFVTSTVQGHAGQFVFGKLSGKDVVCMQGRFHSYEGHHQKQVVFPVRVLRLLGVDTLIVTNAAGGLNKNFNVGDVMLINDHLSLPGLVGVNPLVGKNIDEFGARFPAVNDVYSLELRKIAARAWLKNPFLVDERKLVLREGTYAWIVGPCYETDVECRMLHNLECDVVGMSTVPESIIAKQCGMRVLAFSLVTDIVKFGYPARALDIVQAELKGQTIETPKVAETTHEEVLAAAAARALDLQILVKDIVRDI</sequence>
<evidence type="ECO:0000259" key="8">
    <source>
        <dbReference type="Pfam" id="PF01048"/>
    </source>
</evidence>
<dbReference type="PANTHER" id="PTHR11904">
    <property type="entry name" value="METHYLTHIOADENOSINE/PURINE NUCLEOSIDE PHOSPHORYLASE"/>
    <property type="match status" value="1"/>
</dbReference>
<dbReference type="NCBIfam" id="TIGR01697">
    <property type="entry name" value="PNPH-PUNA-XAPA"/>
    <property type="match status" value="1"/>
</dbReference>
<dbReference type="SUPFAM" id="SSF53167">
    <property type="entry name" value="Purine and uridine phosphorylases"/>
    <property type="match status" value="1"/>
</dbReference>
<dbReference type="EMBL" id="LSSL01003874">
    <property type="protein sequence ID" value="OLY80019.1"/>
    <property type="molecule type" value="Genomic_DNA"/>
</dbReference>
<dbReference type="Gene3D" id="3.40.50.1580">
    <property type="entry name" value="Nucleoside phosphorylase domain"/>
    <property type="match status" value="1"/>
</dbReference>
<keyword evidence="10" id="KW-1185">Reference proteome</keyword>
<dbReference type="InterPro" id="IPR035994">
    <property type="entry name" value="Nucleoside_phosphorylase_sf"/>
</dbReference>
<evidence type="ECO:0000256" key="2">
    <source>
        <dbReference type="ARBA" id="ARBA00005058"/>
    </source>
</evidence>
<evidence type="ECO:0000313" key="9">
    <source>
        <dbReference type="EMBL" id="OLY80019.1"/>
    </source>
</evidence>
<evidence type="ECO:0000256" key="6">
    <source>
        <dbReference type="ARBA" id="ARBA00058131"/>
    </source>
</evidence>
<accession>A0A1R0GT14</accession>
<dbReference type="PIRSF" id="PIRSF000477">
    <property type="entry name" value="PurNPase"/>
    <property type="match status" value="1"/>
</dbReference>
<evidence type="ECO:0000256" key="3">
    <source>
        <dbReference type="ARBA" id="ARBA00006751"/>
    </source>
</evidence>
<dbReference type="GO" id="GO:0005737">
    <property type="term" value="C:cytoplasm"/>
    <property type="evidence" value="ECO:0007669"/>
    <property type="project" value="TreeGrafter"/>
</dbReference>
<comment type="function">
    <text evidence="6">The purine nucleoside phosphorylases catalyze the phosphorolytic breakdown of the N-glycosidic bond in the beta-(deoxy)ribonucleoside molecules, with the formation of the corresponding free purine bases and pentose-1-phosphate. Cleaves guanosine and inosine.</text>
</comment>
<keyword evidence="4 7" id="KW-0328">Glycosyltransferase</keyword>
<comment type="pathway">
    <text evidence="2 7">Purine metabolism; purine nucleoside salvage.</text>
</comment>
<dbReference type="Pfam" id="PF01048">
    <property type="entry name" value="PNP_UDP_1"/>
    <property type="match status" value="1"/>
</dbReference>
<evidence type="ECO:0000313" key="10">
    <source>
        <dbReference type="Proteomes" id="UP000187455"/>
    </source>
</evidence>
<dbReference type="EC" id="2.4.2.1" evidence="7"/>
<dbReference type="OrthoDB" id="10261782at2759"/>
<dbReference type="PANTHER" id="PTHR11904:SF9">
    <property type="entry name" value="PURINE NUCLEOSIDE PHOSPHORYLASE-RELATED"/>
    <property type="match status" value="1"/>
</dbReference>
<comment type="caution">
    <text evidence="9">The sequence shown here is derived from an EMBL/GenBank/DDBJ whole genome shotgun (WGS) entry which is preliminary data.</text>
</comment>
<evidence type="ECO:0000256" key="7">
    <source>
        <dbReference type="PIRNR" id="PIRNR000477"/>
    </source>
</evidence>
<dbReference type="GO" id="GO:0004731">
    <property type="term" value="F:purine-nucleoside phosphorylase activity"/>
    <property type="evidence" value="ECO:0007669"/>
    <property type="project" value="UniProtKB-EC"/>
</dbReference>
<dbReference type="InterPro" id="IPR000845">
    <property type="entry name" value="Nucleoside_phosphorylase_d"/>
</dbReference>
<dbReference type="FunFam" id="3.40.50.1580:FF:000004">
    <property type="entry name" value="Purine nucleoside phosphorylase"/>
    <property type="match status" value="1"/>
</dbReference>
<evidence type="ECO:0000256" key="5">
    <source>
        <dbReference type="ARBA" id="ARBA00022679"/>
    </source>
</evidence>
<dbReference type="CDD" id="cd09009">
    <property type="entry name" value="PNP-EcPNPII_like"/>
    <property type="match status" value="1"/>
</dbReference>
<name>A0A1R0GT14_9FUNG</name>
<dbReference type="Proteomes" id="UP000187455">
    <property type="component" value="Unassembled WGS sequence"/>
</dbReference>
<comment type="similarity">
    <text evidence="3 7">Belongs to the PNP/MTAP phosphorylase family.</text>
</comment>
<protein>
    <recommendedName>
        <fullName evidence="7">Purine nucleoside phosphorylase</fullName>
        <ecNumber evidence="7">2.4.2.1</ecNumber>
    </recommendedName>
    <alternativeName>
        <fullName evidence="7">Inosine-guanosine phosphorylase</fullName>
    </alternativeName>
</protein>
<evidence type="ECO:0000256" key="1">
    <source>
        <dbReference type="ARBA" id="ARBA00000755"/>
    </source>
</evidence>
<organism evidence="9 10">
    <name type="scientific">Smittium mucronatum</name>
    <dbReference type="NCBI Taxonomy" id="133383"/>
    <lineage>
        <taxon>Eukaryota</taxon>
        <taxon>Fungi</taxon>
        <taxon>Fungi incertae sedis</taxon>
        <taxon>Zoopagomycota</taxon>
        <taxon>Kickxellomycotina</taxon>
        <taxon>Harpellomycetes</taxon>
        <taxon>Harpellales</taxon>
        <taxon>Legeriomycetaceae</taxon>
        <taxon>Smittium</taxon>
    </lineage>
</organism>
<dbReference type="NCBIfam" id="NF006054">
    <property type="entry name" value="PRK08202.1"/>
    <property type="match status" value="1"/>
</dbReference>
<reference evidence="9 10" key="1">
    <citation type="journal article" date="2016" name="Mol. Biol. Evol.">
        <title>Genome-Wide Survey of Gut Fungi (Harpellales) Reveals the First Horizontally Transferred Ubiquitin Gene from a Mosquito Host.</title>
        <authorList>
            <person name="Wang Y."/>
            <person name="White M.M."/>
            <person name="Kvist S."/>
            <person name="Moncalvo J.M."/>
        </authorList>
    </citation>
    <scope>NUCLEOTIDE SEQUENCE [LARGE SCALE GENOMIC DNA]</scope>
    <source>
        <strain evidence="9 10">ALG-7-W6</strain>
    </source>
</reference>
<dbReference type="InterPro" id="IPR011268">
    <property type="entry name" value="Purine_phosphorylase"/>
</dbReference>
<proteinExistence type="inferred from homology"/>
<dbReference type="GO" id="GO:0009116">
    <property type="term" value="P:nucleoside metabolic process"/>
    <property type="evidence" value="ECO:0007669"/>
    <property type="project" value="InterPro"/>
</dbReference>
<comment type="catalytic activity">
    <reaction evidence="1">
        <text>a purine D-ribonucleoside + phosphate = a purine nucleobase + alpha-D-ribose 1-phosphate</text>
        <dbReference type="Rhea" id="RHEA:19805"/>
        <dbReference type="ChEBI" id="CHEBI:26386"/>
        <dbReference type="ChEBI" id="CHEBI:43474"/>
        <dbReference type="ChEBI" id="CHEBI:57720"/>
        <dbReference type="ChEBI" id="CHEBI:142355"/>
        <dbReference type="EC" id="2.4.2.1"/>
    </reaction>
</comment>
<evidence type="ECO:0000256" key="4">
    <source>
        <dbReference type="ARBA" id="ARBA00022676"/>
    </source>
</evidence>
<dbReference type="STRING" id="133383.A0A1R0GT14"/>
<dbReference type="UniPathway" id="UPA00606"/>
<feature type="domain" description="Nucleoside phosphorylase" evidence="8">
    <location>
        <begin position="27"/>
        <end position="268"/>
    </location>
</feature>